<reference evidence="1 2" key="1">
    <citation type="submission" date="2019-07" db="EMBL/GenBank/DDBJ databases">
        <title>Genome assembly of two rare yeast pathogens: Diutina rugosa and Trichomonascus ciferrii.</title>
        <authorList>
            <person name="Mixao V."/>
            <person name="Saus E."/>
            <person name="Hansen A."/>
            <person name="Lass-Flor C."/>
            <person name="Gabaldon T."/>
        </authorList>
    </citation>
    <scope>NUCLEOTIDE SEQUENCE [LARGE SCALE GENOMIC DNA]</scope>
    <source>
        <strain evidence="1 2">CBS 613</strain>
    </source>
</reference>
<protein>
    <submittedName>
        <fullName evidence="1">Uncharacterized protein</fullName>
    </submittedName>
</protein>
<dbReference type="EMBL" id="SWFT01000124">
    <property type="protein sequence ID" value="KAA8899380.1"/>
    <property type="molecule type" value="Genomic_DNA"/>
</dbReference>
<comment type="caution">
    <text evidence="1">The sequence shown here is derived from an EMBL/GenBank/DDBJ whole genome shotgun (WGS) entry which is preliminary data.</text>
</comment>
<gene>
    <name evidence="1" type="ORF">DIURU_004402</name>
</gene>
<proteinExistence type="predicted"/>
<name>A0A642UM71_DIURU</name>
<accession>A0A642UM71</accession>
<sequence length="439" mass="49676">MKRRQFRVTKRRYEHPSERLIALSSISPGDSVVFATPPWEHATHDSLGEVPPFAITALESTPKPITVPPAFSLRDICARKVGSIIRQFDVSLLAQLPRSCVERMWNQLMLTQTDSFHSFALVASVLGAHFDPHRRNDPTLRGDVVAMCQIPRGCHRLENVPLSVPINQLTRYLPKEALVVLDLSADGKGTSPVVGPATSPKMTNDERLGIYNITNLVALNLSDTYIDDNYLYALGRAIEAGKLPKLSMLLLNRCPRVTPTGISYLLGVAAGRLCYMETSHCLPSPSHRHFDCRDRIYYDYVEMGEKMWFKLDGDRSDIRMIYRLPVALKLSSIWARFHHNLDPEKHADLDTIKQHILVDFMYYPDVSINLERGWAYRARQRDQHGYGVYGYMVNDRKAPPTPPIAFTASKTDQINRGATKASRQLRKKLLGDPKSFFGS</sequence>
<keyword evidence="2" id="KW-1185">Reference proteome</keyword>
<dbReference type="VEuPathDB" id="FungiDB:DIURU_004402"/>
<dbReference type="GeneID" id="54783053"/>
<dbReference type="Proteomes" id="UP000449547">
    <property type="component" value="Unassembled WGS sequence"/>
</dbReference>
<evidence type="ECO:0000313" key="1">
    <source>
        <dbReference type="EMBL" id="KAA8899380.1"/>
    </source>
</evidence>
<dbReference type="RefSeq" id="XP_034010894.1">
    <property type="nucleotide sequence ID" value="XM_034157272.1"/>
</dbReference>
<dbReference type="AlphaFoldDB" id="A0A642UM71"/>
<dbReference type="SUPFAM" id="SSF52047">
    <property type="entry name" value="RNI-like"/>
    <property type="match status" value="1"/>
</dbReference>
<dbReference type="OrthoDB" id="4078956at2759"/>
<organism evidence="1 2">
    <name type="scientific">Diutina rugosa</name>
    <name type="common">Yeast</name>
    <name type="synonym">Candida rugosa</name>
    <dbReference type="NCBI Taxonomy" id="5481"/>
    <lineage>
        <taxon>Eukaryota</taxon>
        <taxon>Fungi</taxon>
        <taxon>Dikarya</taxon>
        <taxon>Ascomycota</taxon>
        <taxon>Saccharomycotina</taxon>
        <taxon>Pichiomycetes</taxon>
        <taxon>Debaryomycetaceae</taxon>
        <taxon>Diutina</taxon>
    </lineage>
</organism>
<evidence type="ECO:0000313" key="2">
    <source>
        <dbReference type="Proteomes" id="UP000449547"/>
    </source>
</evidence>